<keyword evidence="2" id="KW-1185">Reference proteome</keyword>
<accession>A0A2R5FL43</accession>
<evidence type="ECO:0000313" key="1">
    <source>
        <dbReference type="EMBL" id="GBG16354.1"/>
    </source>
</evidence>
<organism evidence="1 2">
    <name type="scientific">Hondaea fermentalgiana</name>
    <dbReference type="NCBI Taxonomy" id="2315210"/>
    <lineage>
        <taxon>Eukaryota</taxon>
        <taxon>Sar</taxon>
        <taxon>Stramenopiles</taxon>
        <taxon>Bigyra</taxon>
        <taxon>Labyrinthulomycetes</taxon>
        <taxon>Thraustochytrida</taxon>
        <taxon>Thraustochytriidae</taxon>
        <taxon>Hondaea</taxon>
    </lineage>
</organism>
<evidence type="ECO:0000313" key="2">
    <source>
        <dbReference type="Proteomes" id="UP000241890"/>
    </source>
</evidence>
<protein>
    <submittedName>
        <fullName evidence="1">Uncharacterized protein</fullName>
    </submittedName>
</protein>
<comment type="caution">
    <text evidence="1">The sequence shown here is derived from an EMBL/GenBank/DDBJ whole genome shotgun (WGS) entry which is preliminary data.</text>
</comment>
<dbReference type="InParanoid" id="A0A2R5FL43"/>
<proteinExistence type="predicted"/>
<name>A0A2R5FL43_9STRA</name>
<dbReference type="AlphaFoldDB" id="A0A2R5FL43"/>
<dbReference type="Proteomes" id="UP000241890">
    <property type="component" value="Unassembled WGS sequence"/>
</dbReference>
<dbReference type="EMBL" id="BEYU01001989">
    <property type="protein sequence ID" value="GBG16354.1"/>
    <property type="molecule type" value="Genomic_DNA"/>
</dbReference>
<feature type="non-terminal residue" evidence="1">
    <location>
        <position position="140"/>
    </location>
</feature>
<reference evidence="1 2" key="1">
    <citation type="submission" date="2017-12" db="EMBL/GenBank/DDBJ databases">
        <title>Sequencing, de novo assembly and annotation of complete genome of a new Thraustochytrid species, strain FCC1311.</title>
        <authorList>
            <person name="Sedici K."/>
            <person name="Godart F."/>
            <person name="Aiese Cigliano R."/>
            <person name="Sanseverino W."/>
            <person name="Barakat M."/>
            <person name="Ortet P."/>
            <person name="Marechal E."/>
            <person name="Cagnac O."/>
            <person name="Amato A."/>
        </authorList>
    </citation>
    <scope>NUCLEOTIDE SEQUENCE [LARGE SCALE GENOMIC DNA]</scope>
</reference>
<gene>
    <name evidence="1" type="ORF">FCC1311_118292</name>
</gene>
<sequence length="140" mass="15298">MDSASCSFSSEIISVTDFSTQIALGMVLDLRGGSYKPIARIFDDATIAKYARNASISATTEMEFVTETTKSQRSKYLGLDFAGSIKTLGGALGNSASASLSYISDHNRDADAVSFTYRFKRKVRSVYLDEAMSQQEKLVF</sequence>